<keyword evidence="14" id="KW-0133">Cell shape</keyword>
<keyword evidence="9 14" id="KW-0472">Membrane</keyword>
<keyword evidence="14" id="KW-0961">Cell wall biogenesis/degradation</keyword>
<feature type="transmembrane region" description="Helical" evidence="14">
    <location>
        <begin position="124"/>
        <end position="143"/>
    </location>
</feature>
<comment type="miscellaneous">
    <text evidence="14">Bacitracin is thought to be involved in the inhibition of peptidoglycan synthesis by sequestering undecaprenyl diphosphate, thereby reducing the pool of lipid carrier available.</text>
</comment>
<dbReference type="EC" id="3.6.1.27" evidence="3 14"/>
<dbReference type="HAMAP" id="MF_01006">
    <property type="entry name" value="Undec_diphosphatase"/>
    <property type="match status" value="1"/>
</dbReference>
<protein>
    <recommendedName>
        <fullName evidence="4 14">Undecaprenyl-diphosphatase</fullName>
        <ecNumber evidence="3 14">3.6.1.27</ecNumber>
    </recommendedName>
    <alternativeName>
        <fullName evidence="12 14">Bacitracin resistance protein</fullName>
    </alternativeName>
    <alternativeName>
        <fullName evidence="11 14">Undecaprenyl pyrophosphate phosphatase</fullName>
    </alternativeName>
</protein>
<comment type="subcellular location">
    <subcellularLocation>
        <location evidence="1 14">Cell membrane</location>
        <topology evidence="1 14">Multi-pass membrane protein</topology>
    </subcellularLocation>
</comment>
<evidence type="ECO:0000256" key="13">
    <source>
        <dbReference type="ARBA" id="ARBA00047594"/>
    </source>
</evidence>
<keyword evidence="10 14" id="KW-0046">Antibiotic resistance</keyword>
<evidence type="ECO:0000256" key="1">
    <source>
        <dbReference type="ARBA" id="ARBA00004651"/>
    </source>
</evidence>
<keyword evidence="7 14" id="KW-0378">Hydrolase</keyword>
<evidence type="ECO:0000256" key="8">
    <source>
        <dbReference type="ARBA" id="ARBA00022989"/>
    </source>
</evidence>
<evidence type="ECO:0000256" key="10">
    <source>
        <dbReference type="ARBA" id="ARBA00023251"/>
    </source>
</evidence>
<evidence type="ECO:0000256" key="14">
    <source>
        <dbReference type="HAMAP-Rule" id="MF_01006"/>
    </source>
</evidence>
<dbReference type="EMBL" id="MEVH01000012">
    <property type="protein sequence ID" value="OGC51853.1"/>
    <property type="molecule type" value="Genomic_DNA"/>
</dbReference>
<dbReference type="GO" id="GO:0008360">
    <property type="term" value="P:regulation of cell shape"/>
    <property type="evidence" value="ECO:0007669"/>
    <property type="project" value="UniProtKB-KW"/>
</dbReference>
<accession>A0A1F4V5H9</accession>
<feature type="transmembrane region" description="Helical" evidence="14">
    <location>
        <begin position="94"/>
        <end position="112"/>
    </location>
</feature>
<evidence type="ECO:0000256" key="6">
    <source>
        <dbReference type="ARBA" id="ARBA00022692"/>
    </source>
</evidence>
<dbReference type="GO" id="GO:0071555">
    <property type="term" value="P:cell wall organization"/>
    <property type="evidence" value="ECO:0007669"/>
    <property type="project" value="UniProtKB-KW"/>
</dbReference>
<feature type="transmembrane region" description="Helical" evidence="14">
    <location>
        <begin position="259"/>
        <end position="275"/>
    </location>
</feature>
<sequence length="276" mass="30556">MNLLHALILGIIQGITEFLPISSSGHLVIIPLIFNWDLQNLAVDVALHFGTALAVIVYFMKDWLKMLNSLKSDVLGYNLSIFSHISKLRRATRVLMTILAVSIPVGIAGYFLQDTVESTFRSPVTIAFMLIIVSFLMLFAERFSSRLSIKKDSITFRDALVISLSQIIALIPGTSRSGITISTGLFRKLKREEAARFSFLLATPVIFGATLVKIPDLIHISSSDLLGVFIGTATSFTVGLISIKWLLGFLKKQNLLPFIIYRIGLGVIILLISFLR</sequence>
<dbReference type="Pfam" id="PF02673">
    <property type="entry name" value="BacA"/>
    <property type="match status" value="1"/>
</dbReference>
<evidence type="ECO:0000256" key="2">
    <source>
        <dbReference type="ARBA" id="ARBA00010621"/>
    </source>
</evidence>
<dbReference type="InterPro" id="IPR003824">
    <property type="entry name" value="UppP"/>
</dbReference>
<reference evidence="15 16" key="1">
    <citation type="journal article" date="2016" name="Nat. Commun.">
        <title>Thousands of microbial genomes shed light on interconnected biogeochemical processes in an aquifer system.</title>
        <authorList>
            <person name="Anantharaman K."/>
            <person name="Brown C.T."/>
            <person name="Hug L.A."/>
            <person name="Sharon I."/>
            <person name="Castelle C.J."/>
            <person name="Probst A.J."/>
            <person name="Thomas B.C."/>
            <person name="Singh A."/>
            <person name="Wilkins M.J."/>
            <person name="Karaoz U."/>
            <person name="Brodie E.L."/>
            <person name="Williams K.H."/>
            <person name="Hubbard S.S."/>
            <person name="Banfield J.F."/>
        </authorList>
    </citation>
    <scope>NUCLEOTIDE SEQUENCE [LARGE SCALE GENOMIC DNA]</scope>
</reference>
<organism evidence="15 16">
    <name type="scientific">candidate division WWE3 bacterium RIFCSPLOWO2_01_FULL_39_13</name>
    <dbReference type="NCBI Taxonomy" id="1802624"/>
    <lineage>
        <taxon>Bacteria</taxon>
        <taxon>Katanobacteria</taxon>
    </lineage>
</organism>
<dbReference type="AlphaFoldDB" id="A0A1F4V5H9"/>
<dbReference type="PANTHER" id="PTHR30622">
    <property type="entry name" value="UNDECAPRENYL-DIPHOSPHATASE"/>
    <property type="match status" value="1"/>
</dbReference>
<dbReference type="STRING" id="1802624.A2982_03960"/>
<dbReference type="GO" id="GO:0009252">
    <property type="term" value="P:peptidoglycan biosynthetic process"/>
    <property type="evidence" value="ECO:0007669"/>
    <property type="project" value="UniProtKB-KW"/>
</dbReference>
<keyword evidence="5 14" id="KW-1003">Cell membrane</keyword>
<evidence type="ECO:0000256" key="5">
    <source>
        <dbReference type="ARBA" id="ARBA00022475"/>
    </source>
</evidence>
<gene>
    <name evidence="14" type="primary">uppP</name>
    <name evidence="15" type="ORF">A2982_03960</name>
</gene>
<evidence type="ECO:0000256" key="12">
    <source>
        <dbReference type="ARBA" id="ARBA00032932"/>
    </source>
</evidence>
<dbReference type="Proteomes" id="UP000178771">
    <property type="component" value="Unassembled WGS sequence"/>
</dbReference>
<keyword evidence="8 14" id="KW-1133">Transmembrane helix</keyword>
<comment type="function">
    <text evidence="14">Catalyzes the dephosphorylation of undecaprenyl diphosphate (UPP). Confers resistance to bacitracin.</text>
</comment>
<evidence type="ECO:0000256" key="7">
    <source>
        <dbReference type="ARBA" id="ARBA00022801"/>
    </source>
</evidence>
<dbReference type="GO" id="GO:0046677">
    <property type="term" value="P:response to antibiotic"/>
    <property type="evidence" value="ECO:0007669"/>
    <property type="project" value="UniProtKB-UniRule"/>
</dbReference>
<name>A0A1F4V5H9_UNCKA</name>
<evidence type="ECO:0000313" key="15">
    <source>
        <dbReference type="EMBL" id="OGC51853.1"/>
    </source>
</evidence>
<feature type="transmembrane region" description="Helical" evidence="14">
    <location>
        <begin position="7"/>
        <end position="34"/>
    </location>
</feature>
<dbReference type="GO" id="GO:0005886">
    <property type="term" value="C:plasma membrane"/>
    <property type="evidence" value="ECO:0007669"/>
    <property type="project" value="UniProtKB-SubCell"/>
</dbReference>
<evidence type="ECO:0000256" key="3">
    <source>
        <dbReference type="ARBA" id="ARBA00012374"/>
    </source>
</evidence>
<comment type="catalytic activity">
    <reaction evidence="13 14">
        <text>di-trans,octa-cis-undecaprenyl diphosphate + H2O = di-trans,octa-cis-undecaprenyl phosphate + phosphate + H(+)</text>
        <dbReference type="Rhea" id="RHEA:28094"/>
        <dbReference type="ChEBI" id="CHEBI:15377"/>
        <dbReference type="ChEBI" id="CHEBI:15378"/>
        <dbReference type="ChEBI" id="CHEBI:43474"/>
        <dbReference type="ChEBI" id="CHEBI:58405"/>
        <dbReference type="ChEBI" id="CHEBI:60392"/>
        <dbReference type="EC" id="3.6.1.27"/>
    </reaction>
</comment>
<evidence type="ECO:0000256" key="4">
    <source>
        <dbReference type="ARBA" id="ARBA00021581"/>
    </source>
</evidence>
<feature type="transmembrane region" description="Helical" evidence="14">
    <location>
        <begin position="40"/>
        <end position="60"/>
    </location>
</feature>
<feature type="transmembrane region" description="Helical" evidence="14">
    <location>
        <begin position="226"/>
        <end position="247"/>
    </location>
</feature>
<comment type="similarity">
    <text evidence="2 14">Belongs to the UppP family.</text>
</comment>
<keyword evidence="6 14" id="KW-0812">Transmembrane</keyword>
<dbReference type="PANTHER" id="PTHR30622:SF4">
    <property type="entry name" value="UNDECAPRENYL-DIPHOSPHATASE"/>
    <property type="match status" value="1"/>
</dbReference>
<dbReference type="GO" id="GO:0050380">
    <property type="term" value="F:undecaprenyl-diphosphatase activity"/>
    <property type="evidence" value="ECO:0007669"/>
    <property type="project" value="UniProtKB-UniRule"/>
</dbReference>
<evidence type="ECO:0000313" key="16">
    <source>
        <dbReference type="Proteomes" id="UP000178771"/>
    </source>
</evidence>
<feature type="transmembrane region" description="Helical" evidence="14">
    <location>
        <begin position="194"/>
        <end position="214"/>
    </location>
</feature>
<proteinExistence type="inferred from homology"/>
<evidence type="ECO:0000256" key="11">
    <source>
        <dbReference type="ARBA" id="ARBA00032707"/>
    </source>
</evidence>
<evidence type="ECO:0000256" key="9">
    <source>
        <dbReference type="ARBA" id="ARBA00023136"/>
    </source>
</evidence>
<keyword evidence="14" id="KW-0573">Peptidoglycan synthesis</keyword>
<comment type="caution">
    <text evidence="15">The sequence shown here is derived from an EMBL/GenBank/DDBJ whole genome shotgun (WGS) entry which is preliminary data.</text>
</comment>